<feature type="non-terminal residue" evidence="10">
    <location>
        <position position="532"/>
    </location>
</feature>
<evidence type="ECO:0000256" key="6">
    <source>
        <dbReference type="ARBA" id="ARBA00023136"/>
    </source>
</evidence>
<evidence type="ECO:0000256" key="1">
    <source>
        <dbReference type="ARBA" id="ARBA00004651"/>
    </source>
</evidence>
<dbReference type="OrthoDB" id="8300412at2759"/>
<dbReference type="AlphaFoldDB" id="A0A813BMB5"/>
<evidence type="ECO:0000256" key="7">
    <source>
        <dbReference type="SAM" id="MobiDB-lite"/>
    </source>
</evidence>
<evidence type="ECO:0000256" key="2">
    <source>
        <dbReference type="ARBA" id="ARBA00022475"/>
    </source>
</evidence>
<keyword evidence="6 8" id="KW-0472">Membrane</keyword>
<dbReference type="EMBL" id="CAJNJA010072824">
    <property type="protein sequence ID" value="CAE7907999.1"/>
    <property type="molecule type" value="Genomic_DNA"/>
</dbReference>
<feature type="domain" description="Leucine-binding protein" evidence="9">
    <location>
        <begin position="340"/>
        <end position="528"/>
    </location>
</feature>
<proteinExistence type="predicted"/>
<dbReference type="InterPro" id="IPR001851">
    <property type="entry name" value="ABC_transp_permease"/>
</dbReference>
<dbReference type="CDD" id="cd06581">
    <property type="entry name" value="TM_PBP1_LivM_like"/>
    <property type="match status" value="1"/>
</dbReference>
<dbReference type="PANTHER" id="PTHR30482">
    <property type="entry name" value="HIGH-AFFINITY BRANCHED-CHAIN AMINO ACID TRANSPORT SYSTEM PERMEASE"/>
    <property type="match status" value="1"/>
</dbReference>
<dbReference type="Pfam" id="PF02653">
    <property type="entry name" value="BPD_transp_2"/>
    <property type="match status" value="1"/>
</dbReference>
<evidence type="ECO:0000256" key="3">
    <source>
        <dbReference type="ARBA" id="ARBA00022692"/>
    </source>
</evidence>
<gene>
    <name evidence="10" type="primary">livM</name>
    <name evidence="10" type="ORF">SNEC2469_LOCUS30820</name>
</gene>
<feature type="transmembrane region" description="Helical" evidence="8">
    <location>
        <begin position="104"/>
        <end position="122"/>
    </location>
</feature>
<dbReference type="SUPFAM" id="SSF53822">
    <property type="entry name" value="Periplasmic binding protein-like I"/>
    <property type="match status" value="1"/>
</dbReference>
<dbReference type="InterPro" id="IPR043428">
    <property type="entry name" value="LivM-like"/>
</dbReference>
<feature type="non-terminal residue" evidence="10">
    <location>
        <position position="1"/>
    </location>
</feature>
<sequence length="532" mass="56833">WGVLLLLAFAAFGLPLLAGEYLLNSILVPFLVFSLAAIGLNILTGYCGQLSLGTGGFMACGAFFAYKLTTAFPEIHIVAIFLLAGLGTAFVGILFGIPSLRIKGFYLAVATLAAQFFLIWVFNKFGWWTNYSPSGVISAPPREVVPGVVVTGTSGTPAAKYLFLLGFVAVLALVAKNLVRSRIGRTWMAIRDMDIAAEIIGIRPMYAKLSAFAVSSFFIGIAGALWAFCYTGSVEALAFEINRSFQAVDPRQGEAEALAIPLLTAAVGGGAARPRRGPPAFTRSPGRRDGAEAAQDQGPNPDSREAFEMRFKSLCLAAAGAALLATAATAPAPAAAQEQYIPLLVYKSGPYAPNGIPIAAGWEDYLKLINARDGGVGGVKLVWEECDTGYNNDRGVECYERLKKPTAAGVQPLSTGITYALIDRATQDKIPLFSSGYGRTSASYGPVFPYVFMPPLTYWSGADVIVQYISEQEGGDLSDKKVALVYHDSAYGKEPIATLERLAEEEGFELSLFPVAHPGLEQKATWLQIGRQ</sequence>
<evidence type="ECO:0000259" key="9">
    <source>
        <dbReference type="Pfam" id="PF13458"/>
    </source>
</evidence>
<feature type="transmembrane region" description="Helical" evidence="8">
    <location>
        <begin position="28"/>
        <end position="43"/>
    </location>
</feature>
<feature type="transmembrane region" description="Helical" evidence="8">
    <location>
        <begin position="209"/>
        <end position="228"/>
    </location>
</feature>
<dbReference type="GO" id="GO:0015658">
    <property type="term" value="F:branched-chain amino acid transmembrane transporter activity"/>
    <property type="evidence" value="ECO:0007669"/>
    <property type="project" value="InterPro"/>
</dbReference>
<evidence type="ECO:0000256" key="5">
    <source>
        <dbReference type="ARBA" id="ARBA00022989"/>
    </source>
</evidence>
<dbReference type="GO" id="GO:0005886">
    <property type="term" value="C:plasma membrane"/>
    <property type="evidence" value="ECO:0007669"/>
    <property type="project" value="UniProtKB-SubCell"/>
</dbReference>
<dbReference type="Proteomes" id="UP000601435">
    <property type="component" value="Unassembled WGS sequence"/>
</dbReference>
<feature type="transmembrane region" description="Helical" evidence="8">
    <location>
        <begin position="161"/>
        <end position="179"/>
    </location>
</feature>
<organism evidence="10 11">
    <name type="scientific">Symbiodinium necroappetens</name>
    <dbReference type="NCBI Taxonomy" id="1628268"/>
    <lineage>
        <taxon>Eukaryota</taxon>
        <taxon>Sar</taxon>
        <taxon>Alveolata</taxon>
        <taxon>Dinophyceae</taxon>
        <taxon>Suessiales</taxon>
        <taxon>Symbiodiniaceae</taxon>
        <taxon>Symbiodinium</taxon>
    </lineage>
</organism>
<feature type="transmembrane region" description="Helical" evidence="8">
    <location>
        <begin position="75"/>
        <end position="97"/>
    </location>
</feature>
<keyword evidence="5 8" id="KW-1133">Transmembrane helix</keyword>
<name>A0A813BMB5_9DINO</name>
<feature type="region of interest" description="Disordered" evidence="7">
    <location>
        <begin position="269"/>
        <end position="303"/>
    </location>
</feature>
<keyword evidence="3 8" id="KW-0812">Transmembrane</keyword>
<comment type="subcellular location">
    <subcellularLocation>
        <location evidence="1">Cell membrane</location>
        <topology evidence="1">Multi-pass membrane protein</topology>
    </subcellularLocation>
</comment>
<evidence type="ECO:0000313" key="10">
    <source>
        <dbReference type="EMBL" id="CAE7907999.1"/>
    </source>
</evidence>
<dbReference type="InterPro" id="IPR028081">
    <property type="entry name" value="Leu-bd"/>
</dbReference>
<comment type="caution">
    <text evidence="10">The sequence shown here is derived from an EMBL/GenBank/DDBJ whole genome shotgun (WGS) entry which is preliminary data.</text>
</comment>
<reference evidence="10" key="1">
    <citation type="submission" date="2021-02" db="EMBL/GenBank/DDBJ databases">
        <authorList>
            <person name="Dougan E. K."/>
            <person name="Rhodes N."/>
            <person name="Thang M."/>
            <person name="Chan C."/>
        </authorList>
    </citation>
    <scope>NUCLEOTIDE SEQUENCE</scope>
</reference>
<keyword evidence="11" id="KW-1185">Reference proteome</keyword>
<keyword evidence="4" id="KW-0732">Signal</keyword>
<evidence type="ECO:0000313" key="11">
    <source>
        <dbReference type="Proteomes" id="UP000601435"/>
    </source>
</evidence>
<dbReference type="InterPro" id="IPR028082">
    <property type="entry name" value="Peripla_BP_I"/>
</dbReference>
<dbReference type="Pfam" id="PF13458">
    <property type="entry name" value="Peripla_BP_6"/>
    <property type="match status" value="1"/>
</dbReference>
<keyword evidence="2" id="KW-1003">Cell membrane</keyword>
<dbReference type="PANTHER" id="PTHR30482:SF5">
    <property type="entry name" value="ABC TRANSPORTER PERMEASE PROTEIN"/>
    <property type="match status" value="1"/>
</dbReference>
<protein>
    <submittedName>
        <fullName evidence="10">LivM protein</fullName>
    </submittedName>
</protein>
<evidence type="ECO:0000256" key="4">
    <source>
        <dbReference type="ARBA" id="ARBA00022729"/>
    </source>
</evidence>
<accession>A0A813BMB5</accession>
<evidence type="ECO:0000256" key="8">
    <source>
        <dbReference type="SAM" id="Phobius"/>
    </source>
</evidence>
<dbReference type="Gene3D" id="3.40.50.2300">
    <property type="match status" value="2"/>
</dbReference>